<reference evidence="2" key="2">
    <citation type="submission" date="2022-06" db="UniProtKB">
        <authorList>
            <consortium name="EnsemblMetazoa"/>
        </authorList>
    </citation>
    <scope>IDENTIFICATION</scope>
    <source>
        <strain evidence="2">DF5081</strain>
    </source>
</reference>
<accession>A0A8R1E9D7</accession>
<proteinExistence type="predicted"/>
<dbReference type="InterPro" id="IPR055510">
    <property type="entry name" value="DUF7083"/>
</dbReference>
<dbReference type="Pfam" id="PF23309">
    <property type="entry name" value="DUF7083"/>
    <property type="match status" value="1"/>
</dbReference>
<organism evidence="2 3">
    <name type="scientific">Caenorhabditis japonica</name>
    <dbReference type="NCBI Taxonomy" id="281687"/>
    <lineage>
        <taxon>Eukaryota</taxon>
        <taxon>Metazoa</taxon>
        <taxon>Ecdysozoa</taxon>
        <taxon>Nematoda</taxon>
        <taxon>Chromadorea</taxon>
        <taxon>Rhabditida</taxon>
        <taxon>Rhabditina</taxon>
        <taxon>Rhabditomorpha</taxon>
        <taxon>Rhabditoidea</taxon>
        <taxon>Rhabditidae</taxon>
        <taxon>Peloderinae</taxon>
        <taxon>Caenorhabditis</taxon>
    </lineage>
</organism>
<evidence type="ECO:0000313" key="3">
    <source>
        <dbReference type="Proteomes" id="UP000005237"/>
    </source>
</evidence>
<reference evidence="3" key="1">
    <citation type="submission" date="2010-08" db="EMBL/GenBank/DDBJ databases">
        <authorList>
            <consortium name="Caenorhabditis japonica Sequencing Consortium"/>
            <person name="Wilson R.K."/>
        </authorList>
    </citation>
    <scope>NUCLEOTIDE SEQUENCE [LARGE SCALE GENOMIC DNA]</scope>
    <source>
        <strain evidence="3">DF5081</strain>
    </source>
</reference>
<protein>
    <recommendedName>
        <fullName evidence="1">DUF7083 domain-containing protein</fullName>
    </recommendedName>
</protein>
<dbReference type="Proteomes" id="UP000005237">
    <property type="component" value="Unassembled WGS sequence"/>
</dbReference>
<sequence>MFVYEPEERTFKSWYSRYKDTITENGSLFQGAVRTRDFKSMTYDQLFRVFWINGLRDPEHIYSAVQKYTNRGDFD</sequence>
<keyword evidence="3" id="KW-1185">Reference proteome</keyword>
<name>A0A8R1E9D7_CAEJA</name>
<dbReference type="EnsemblMetazoa" id="CJA31837a.1">
    <property type="protein sequence ID" value="CJA31837a.1"/>
    <property type="gene ID" value="WBGene00207684"/>
</dbReference>
<evidence type="ECO:0000259" key="1">
    <source>
        <dbReference type="Pfam" id="PF23309"/>
    </source>
</evidence>
<evidence type="ECO:0000313" key="2">
    <source>
        <dbReference type="EnsemblMetazoa" id="CJA31837a.1"/>
    </source>
</evidence>
<dbReference type="AlphaFoldDB" id="A0A8R1E9D7"/>
<feature type="domain" description="DUF7083" evidence="1">
    <location>
        <begin position="2"/>
        <end position="36"/>
    </location>
</feature>